<evidence type="ECO:0000256" key="2">
    <source>
        <dbReference type="ARBA" id="ARBA00022679"/>
    </source>
</evidence>
<dbReference type="AlphaFoldDB" id="C4JX82"/>
<dbReference type="OMA" id="EHKIDNY"/>
<accession>C4JX82</accession>
<dbReference type="eggNOG" id="KOG2912">
    <property type="taxonomic scope" value="Eukaryota"/>
</dbReference>
<keyword evidence="2" id="KW-0808">Transferase</keyword>
<dbReference type="EMBL" id="CH476618">
    <property type="protein sequence ID" value="EEP81390.1"/>
    <property type="molecule type" value="Genomic_DNA"/>
</dbReference>
<evidence type="ECO:0000256" key="1">
    <source>
        <dbReference type="ARBA" id="ARBA00022603"/>
    </source>
</evidence>
<dbReference type="Pfam" id="PF05971">
    <property type="entry name" value="Methyltransf_10"/>
    <property type="match status" value="1"/>
</dbReference>
<evidence type="ECO:0000313" key="4">
    <source>
        <dbReference type="Proteomes" id="UP000002058"/>
    </source>
</evidence>
<dbReference type="Gene3D" id="3.40.50.150">
    <property type="entry name" value="Vaccinia Virus protein VP39"/>
    <property type="match status" value="1"/>
</dbReference>
<dbReference type="SUPFAM" id="SSF53335">
    <property type="entry name" value="S-adenosyl-L-methionine-dependent methyltransferases"/>
    <property type="match status" value="1"/>
</dbReference>
<keyword evidence="4" id="KW-1185">Reference proteome</keyword>
<keyword evidence="1" id="KW-0489">Methyltransferase</keyword>
<dbReference type="GO" id="GO:0070475">
    <property type="term" value="P:rRNA base methylation"/>
    <property type="evidence" value="ECO:0007669"/>
    <property type="project" value="TreeGrafter"/>
</dbReference>
<dbReference type="InterPro" id="IPR010286">
    <property type="entry name" value="METTL16/RlmF"/>
</dbReference>
<evidence type="ECO:0000313" key="3">
    <source>
        <dbReference type="EMBL" id="EEP81390.1"/>
    </source>
</evidence>
<dbReference type="PANTHER" id="PTHR13393">
    <property type="entry name" value="SAM-DEPENDENT METHYLTRANSFERASE"/>
    <property type="match status" value="1"/>
</dbReference>
<dbReference type="GeneID" id="8441608"/>
<name>C4JX82_UNCRE</name>
<dbReference type="VEuPathDB" id="FungiDB:UREG_06255"/>
<protein>
    <recommendedName>
        <fullName evidence="5">U6 small nuclear RNA (adenine-(43)-N(6))-methyltransferase</fullName>
    </recommendedName>
</protein>
<dbReference type="STRING" id="336963.C4JX82"/>
<dbReference type="HOGENOM" id="CLU_027534_0_1_1"/>
<evidence type="ECO:0008006" key="5">
    <source>
        <dbReference type="Google" id="ProtNLM"/>
    </source>
</evidence>
<dbReference type="PANTHER" id="PTHR13393:SF0">
    <property type="entry name" value="RNA N6-ADENOSINE-METHYLTRANSFERASE METTL16"/>
    <property type="match status" value="1"/>
</dbReference>
<dbReference type="OrthoDB" id="514248at2759"/>
<dbReference type="RefSeq" id="XP_002583288.1">
    <property type="nucleotide sequence ID" value="XM_002583242.1"/>
</dbReference>
<organism evidence="3 4">
    <name type="scientific">Uncinocarpus reesii (strain UAMH 1704)</name>
    <dbReference type="NCBI Taxonomy" id="336963"/>
    <lineage>
        <taxon>Eukaryota</taxon>
        <taxon>Fungi</taxon>
        <taxon>Dikarya</taxon>
        <taxon>Ascomycota</taxon>
        <taxon>Pezizomycotina</taxon>
        <taxon>Eurotiomycetes</taxon>
        <taxon>Eurotiomycetidae</taxon>
        <taxon>Onygenales</taxon>
        <taxon>Onygenaceae</taxon>
        <taxon>Uncinocarpus</taxon>
    </lineage>
</organism>
<dbReference type="KEGG" id="ure:UREG_06255"/>
<dbReference type="InParanoid" id="C4JX82"/>
<sequence>MRGQMEIVTLTPETPSLMPVVSVMNPTTNIYQQGVDFRALALEDPDFAKFLKINGQLNFNDPDAVRYAFVPFWPPTSPYLALNEMSELSDGRAIDEELIEKRFQAEPGVTGQSTMSACTRSPHATCFMRDELVYGESKFWLMNAVSVLAYILWLQELIDTTNGSYCDQNDPEREVVGLDILDIDDDNIKIAQENVKRNDLQSRIHVVRTTQADFLIPLGDKIPFETEYQAKIVRLQFTMCNPPFYESEEEMMASANLKHRPPNSACTGAPVEMVTTGGEERFVSRMIEESVKLRTNVQWYSSMLGKLSSVTTLVEKLQEAGNQNWAVTEFVPGSKTRRWAIAWSWQDLRPPMDAARNIPSIPKHLLPFPSEFSFQPKFESITFLIRRINNEMQALRMVWRWNQHSCKGLGFATENVWSRQARRKQQHFMSRIENAADSSPPIDESKAALGVLIHVRQTGIENVDVIVRWVKGFDHVLFESFCGMFKRKIE</sequence>
<dbReference type="GO" id="GO:0008168">
    <property type="term" value="F:methyltransferase activity"/>
    <property type="evidence" value="ECO:0007669"/>
    <property type="project" value="UniProtKB-KW"/>
</dbReference>
<dbReference type="GO" id="GO:0005634">
    <property type="term" value="C:nucleus"/>
    <property type="evidence" value="ECO:0007669"/>
    <property type="project" value="TreeGrafter"/>
</dbReference>
<proteinExistence type="predicted"/>
<gene>
    <name evidence="3" type="ORF">UREG_06255</name>
</gene>
<reference evidence="4" key="1">
    <citation type="journal article" date="2009" name="Genome Res.">
        <title>Comparative genomic analyses of the human fungal pathogens Coccidioides and their relatives.</title>
        <authorList>
            <person name="Sharpton T.J."/>
            <person name="Stajich J.E."/>
            <person name="Rounsley S.D."/>
            <person name="Gardner M.J."/>
            <person name="Wortman J.R."/>
            <person name="Jordar V.S."/>
            <person name="Maiti R."/>
            <person name="Kodira C.D."/>
            <person name="Neafsey D.E."/>
            <person name="Zeng Q."/>
            <person name="Hung C.-Y."/>
            <person name="McMahan C."/>
            <person name="Muszewska A."/>
            <person name="Grynberg M."/>
            <person name="Mandel M.A."/>
            <person name="Kellner E.M."/>
            <person name="Barker B.M."/>
            <person name="Galgiani J.N."/>
            <person name="Orbach M.J."/>
            <person name="Kirkland T.N."/>
            <person name="Cole G.T."/>
            <person name="Henn M.R."/>
            <person name="Birren B.W."/>
            <person name="Taylor J.W."/>
        </authorList>
    </citation>
    <scope>NUCLEOTIDE SEQUENCE [LARGE SCALE GENOMIC DNA]</scope>
    <source>
        <strain evidence="4">UAMH 1704</strain>
    </source>
</reference>
<dbReference type="InterPro" id="IPR029063">
    <property type="entry name" value="SAM-dependent_MTases_sf"/>
</dbReference>
<dbReference type="Proteomes" id="UP000002058">
    <property type="component" value="Unassembled WGS sequence"/>
</dbReference>